<gene>
    <name evidence="2" type="ordered locus">Os04g0194900</name>
    <name evidence="2" type="ORF">OSNPB_040194900</name>
</gene>
<evidence type="ECO:0000256" key="1">
    <source>
        <dbReference type="SAM" id="MobiDB-lite"/>
    </source>
</evidence>
<dbReference type="AlphaFoldDB" id="A0A0P0W7U9"/>
<proteinExistence type="predicted"/>
<evidence type="ECO:0000313" key="2">
    <source>
        <dbReference type="EMBL" id="BAS88040.1"/>
    </source>
</evidence>
<keyword evidence="3" id="KW-1185">Reference proteome</keyword>
<dbReference type="Proteomes" id="UP000059680">
    <property type="component" value="Chromosome 4"/>
</dbReference>
<dbReference type="InParanoid" id="A0A0P0W7U9"/>
<dbReference type="PANTHER" id="PTHR33264">
    <property type="entry name" value="EXPRESSED PROTEIN"/>
    <property type="match status" value="1"/>
</dbReference>
<dbReference type="PANTHER" id="PTHR33264:SF8">
    <property type="entry name" value="EXPRESSED PROTEIN"/>
    <property type="match status" value="1"/>
</dbReference>
<organism evidence="2 3">
    <name type="scientific">Oryza sativa subsp. japonica</name>
    <name type="common">Rice</name>
    <dbReference type="NCBI Taxonomy" id="39947"/>
    <lineage>
        <taxon>Eukaryota</taxon>
        <taxon>Viridiplantae</taxon>
        <taxon>Streptophyta</taxon>
        <taxon>Embryophyta</taxon>
        <taxon>Tracheophyta</taxon>
        <taxon>Spermatophyta</taxon>
        <taxon>Magnoliopsida</taxon>
        <taxon>Liliopsida</taxon>
        <taxon>Poales</taxon>
        <taxon>Poaceae</taxon>
        <taxon>BOP clade</taxon>
        <taxon>Oryzoideae</taxon>
        <taxon>Oryzeae</taxon>
        <taxon>Oryzinae</taxon>
        <taxon>Oryza</taxon>
        <taxon>Oryza sativa</taxon>
    </lineage>
</organism>
<dbReference type="EMBL" id="AP014960">
    <property type="protein sequence ID" value="BAS88040.1"/>
    <property type="molecule type" value="Genomic_DNA"/>
</dbReference>
<sequence length="101" mass="11294">MAPPAATARERPAVRARRGRRRRGRRRGRMRRKAPSAVCCCFPFNVVELVVLAAVRVPATLCRYAVRGGRRRCVRSAKRKAAKARKVEAEFPGTPMAEHLG</sequence>
<name>A0A0P0W7U9_ORYSJ</name>
<reference evidence="3" key="1">
    <citation type="journal article" date="2005" name="Nature">
        <title>The map-based sequence of the rice genome.</title>
        <authorList>
            <consortium name="International rice genome sequencing project (IRGSP)"/>
            <person name="Matsumoto T."/>
            <person name="Wu J."/>
            <person name="Kanamori H."/>
            <person name="Katayose Y."/>
            <person name="Fujisawa M."/>
            <person name="Namiki N."/>
            <person name="Mizuno H."/>
            <person name="Yamamoto K."/>
            <person name="Antonio B.A."/>
            <person name="Baba T."/>
            <person name="Sakata K."/>
            <person name="Nagamura Y."/>
            <person name="Aoki H."/>
            <person name="Arikawa K."/>
            <person name="Arita K."/>
            <person name="Bito T."/>
            <person name="Chiden Y."/>
            <person name="Fujitsuka N."/>
            <person name="Fukunaka R."/>
            <person name="Hamada M."/>
            <person name="Harada C."/>
            <person name="Hayashi A."/>
            <person name="Hijishita S."/>
            <person name="Honda M."/>
            <person name="Hosokawa S."/>
            <person name="Ichikawa Y."/>
            <person name="Idonuma A."/>
            <person name="Iijima M."/>
            <person name="Ikeda M."/>
            <person name="Ikeno M."/>
            <person name="Ito K."/>
            <person name="Ito S."/>
            <person name="Ito T."/>
            <person name="Ito Y."/>
            <person name="Ito Y."/>
            <person name="Iwabuchi A."/>
            <person name="Kamiya K."/>
            <person name="Karasawa W."/>
            <person name="Kurita K."/>
            <person name="Katagiri S."/>
            <person name="Kikuta A."/>
            <person name="Kobayashi H."/>
            <person name="Kobayashi N."/>
            <person name="Machita K."/>
            <person name="Maehara T."/>
            <person name="Masukawa M."/>
            <person name="Mizubayashi T."/>
            <person name="Mukai Y."/>
            <person name="Nagasaki H."/>
            <person name="Nagata Y."/>
            <person name="Naito S."/>
            <person name="Nakashima M."/>
            <person name="Nakama Y."/>
            <person name="Nakamichi Y."/>
            <person name="Nakamura M."/>
            <person name="Meguro A."/>
            <person name="Negishi M."/>
            <person name="Ohta I."/>
            <person name="Ohta T."/>
            <person name="Okamoto M."/>
            <person name="Ono N."/>
            <person name="Saji S."/>
            <person name="Sakaguchi M."/>
            <person name="Sakai K."/>
            <person name="Shibata M."/>
            <person name="Shimokawa T."/>
            <person name="Song J."/>
            <person name="Takazaki Y."/>
            <person name="Terasawa K."/>
            <person name="Tsugane M."/>
            <person name="Tsuji K."/>
            <person name="Ueda S."/>
            <person name="Waki K."/>
            <person name="Yamagata H."/>
            <person name="Yamamoto M."/>
            <person name="Yamamoto S."/>
            <person name="Yamane H."/>
            <person name="Yoshiki S."/>
            <person name="Yoshihara R."/>
            <person name="Yukawa K."/>
            <person name="Zhong H."/>
            <person name="Yano M."/>
            <person name="Yuan Q."/>
            <person name="Ouyang S."/>
            <person name="Liu J."/>
            <person name="Jones K.M."/>
            <person name="Gansberger K."/>
            <person name="Moffat K."/>
            <person name="Hill J."/>
            <person name="Bera J."/>
            <person name="Fadrosh D."/>
            <person name="Jin S."/>
            <person name="Johri S."/>
            <person name="Kim M."/>
            <person name="Overton L."/>
            <person name="Reardon M."/>
            <person name="Tsitrin T."/>
            <person name="Vuong H."/>
            <person name="Weaver B."/>
            <person name="Ciecko A."/>
            <person name="Tallon L."/>
            <person name="Jackson J."/>
            <person name="Pai G."/>
            <person name="Aken S.V."/>
            <person name="Utterback T."/>
            <person name="Reidmuller S."/>
            <person name="Feldblyum T."/>
            <person name="Hsiao J."/>
            <person name="Zismann V."/>
            <person name="Iobst S."/>
            <person name="de Vazeille A.R."/>
            <person name="Buell C.R."/>
            <person name="Ying K."/>
            <person name="Li Y."/>
            <person name="Lu T."/>
            <person name="Huang Y."/>
            <person name="Zhao Q."/>
            <person name="Feng Q."/>
            <person name="Zhang L."/>
            <person name="Zhu J."/>
            <person name="Weng Q."/>
            <person name="Mu J."/>
            <person name="Lu Y."/>
            <person name="Fan D."/>
            <person name="Liu Y."/>
            <person name="Guan J."/>
            <person name="Zhang Y."/>
            <person name="Yu S."/>
            <person name="Liu X."/>
            <person name="Zhang Y."/>
            <person name="Hong G."/>
            <person name="Han B."/>
            <person name="Choisne N."/>
            <person name="Demange N."/>
            <person name="Orjeda G."/>
            <person name="Samain S."/>
            <person name="Cattolico L."/>
            <person name="Pelletier E."/>
            <person name="Couloux A."/>
            <person name="Segurens B."/>
            <person name="Wincker P."/>
            <person name="D'Hont A."/>
            <person name="Scarpelli C."/>
            <person name="Weissenbach J."/>
            <person name="Salanoubat M."/>
            <person name="Quetier F."/>
            <person name="Yu Y."/>
            <person name="Kim H.R."/>
            <person name="Rambo T."/>
            <person name="Currie J."/>
            <person name="Collura K."/>
            <person name="Luo M."/>
            <person name="Yang T."/>
            <person name="Ammiraju J.S.S."/>
            <person name="Engler F."/>
            <person name="Soderlund C."/>
            <person name="Wing R.A."/>
            <person name="Palmer L.E."/>
            <person name="de la Bastide M."/>
            <person name="Spiegel L."/>
            <person name="Nascimento L."/>
            <person name="Zutavern T."/>
            <person name="O'Shaughnessy A."/>
            <person name="Dike S."/>
            <person name="Dedhia N."/>
            <person name="Preston R."/>
            <person name="Balija V."/>
            <person name="McCombie W.R."/>
            <person name="Chow T."/>
            <person name="Chen H."/>
            <person name="Chung M."/>
            <person name="Chen C."/>
            <person name="Shaw J."/>
            <person name="Wu H."/>
            <person name="Hsiao K."/>
            <person name="Chao Y."/>
            <person name="Chu M."/>
            <person name="Cheng C."/>
            <person name="Hour A."/>
            <person name="Lee P."/>
            <person name="Lin S."/>
            <person name="Lin Y."/>
            <person name="Liou J."/>
            <person name="Liu S."/>
            <person name="Hsing Y."/>
            <person name="Raghuvanshi S."/>
            <person name="Mohanty A."/>
            <person name="Bharti A.K."/>
            <person name="Gaur A."/>
            <person name="Gupta V."/>
            <person name="Kumar D."/>
            <person name="Ravi V."/>
            <person name="Vij S."/>
            <person name="Kapur A."/>
            <person name="Khurana P."/>
            <person name="Khurana P."/>
            <person name="Khurana J.P."/>
            <person name="Tyagi A.K."/>
            <person name="Gaikwad K."/>
            <person name="Singh A."/>
            <person name="Dalal V."/>
            <person name="Srivastava S."/>
            <person name="Dixit A."/>
            <person name="Pal A.K."/>
            <person name="Ghazi I.A."/>
            <person name="Yadav M."/>
            <person name="Pandit A."/>
            <person name="Bhargava A."/>
            <person name="Sureshbabu K."/>
            <person name="Batra K."/>
            <person name="Sharma T.R."/>
            <person name="Mohapatra T."/>
            <person name="Singh N.K."/>
            <person name="Messing J."/>
            <person name="Nelson A.B."/>
            <person name="Fuks G."/>
            <person name="Kavchok S."/>
            <person name="Keizer G."/>
            <person name="Linton E."/>
            <person name="Llaca V."/>
            <person name="Song R."/>
            <person name="Tanyolac B."/>
            <person name="Young S."/>
            <person name="Ho-Il K."/>
            <person name="Hahn J.H."/>
            <person name="Sangsakoo G."/>
            <person name="Vanavichit A."/>
            <person name="de Mattos Luiz.A.T."/>
            <person name="Zimmer P.D."/>
            <person name="Malone G."/>
            <person name="Dellagostin O."/>
            <person name="de Oliveira A.C."/>
            <person name="Bevan M."/>
            <person name="Bancroft I."/>
            <person name="Minx P."/>
            <person name="Cordum H."/>
            <person name="Wilson R."/>
            <person name="Cheng Z."/>
            <person name="Jin W."/>
            <person name="Jiang J."/>
            <person name="Leong S.A."/>
            <person name="Iwama H."/>
            <person name="Gojobori T."/>
            <person name="Itoh T."/>
            <person name="Niimura Y."/>
            <person name="Fujii Y."/>
            <person name="Habara T."/>
            <person name="Sakai H."/>
            <person name="Sato Y."/>
            <person name="Wilson G."/>
            <person name="Kumar K."/>
            <person name="McCouch S."/>
            <person name="Juretic N."/>
            <person name="Hoen D."/>
            <person name="Wright S."/>
            <person name="Bruskiewich R."/>
            <person name="Bureau T."/>
            <person name="Miyao A."/>
            <person name="Hirochika H."/>
            <person name="Nishikawa T."/>
            <person name="Kadowaki K."/>
            <person name="Sugiura M."/>
            <person name="Burr B."/>
            <person name="Sasaki T."/>
        </authorList>
    </citation>
    <scope>NUCLEOTIDE SEQUENCE [LARGE SCALE GENOMIC DNA]</scope>
    <source>
        <strain evidence="3">cv. Nipponbare</strain>
    </source>
</reference>
<accession>A0A0P0W7U9</accession>
<evidence type="ECO:0000313" key="3">
    <source>
        <dbReference type="Proteomes" id="UP000059680"/>
    </source>
</evidence>
<protein>
    <submittedName>
        <fullName evidence="2">Os04g0194900 protein</fullName>
    </submittedName>
</protein>
<reference evidence="2 3" key="3">
    <citation type="journal article" date="2013" name="Rice">
        <title>Improvement of the Oryza sativa Nipponbare reference genome using next generation sequence and optical map data.</title>
        <authorList>
            <person name="Kawahara Y."/>
            <person name="de la Bastide M."/>
            <person name="Hamilton J.P."/>
            <person name="Kanamori H."/>
            <person name="McCombie W.R."/>
            <person name="Ouyang S."/>
            <person name="Schwartz D.C."/>
            <person name="Tanaka T."/>
            <person name="Wu J."/>
            <person name="Zhou S."/>
            <person name="Childs K.L."/>
            <person name="Davidson R.M."/>
            <person name="Lin H."/>
            <person name="Quesada-Ocampo L."/>
            <person name="Vaillancourt B."/>
            <person name="Sakai H."/>
            <person name="Lee S.S."/>
            <person name="Kim J."/>
            <person name="Numa H."/>
            <person name="Itoh T."/>
            <person name="Buell C.R."/>
            <person name="Matsumoto T."/>
        </authorList>
    </citation>
    <scope>NUCLEOTIDE SEQUENCE [LARGE SCALE GENOMIC DNA]</scope>
    <source>
        <strain evidence="3">cv. Nipponbare</strain>
    </source>
</reference>
<dbReference type="PaxDb" id="39947-A0A0P0W7U9"/>
<reference evidence="2 3" key="2">
    <citation type="journal article" date="2013" name="Plant Cell Physiol.">
        <title>Rice Annotation Project Database (RAP-DB): an integrative and interactive database for rice genomics.</title>
        <authorList>
            <person name="Sakai H."/>
            <person name="Lee S.S."/>
            <person name="Tanaka T."/>
            <person name="Numa H."/>
            <person name="Kim J."/>
            <person name="Kawahara Y."/>
            <person name="Wakimoto H."/>
            <person name="Yang C.C."/>
            <person name="Iwamoto M."/>
            <person name="Abe T."/>
            <person name="Yamada Y."/>
            <person name="Muto A."/>
            <person name="Inokuchi H."/>
            <person name="Ikemura T."/>
            <person name="Matsumoto T."/>
            <person name="Sasaki T."/>
            <person name="Itoh T."/>
        </authorList>
    </citation>
    <scope>NUCLEOTIDE SEQUENCE [LARGE SCALE GENOMIC DNA]</scope>
    <source>
        <strain evidence="3">cv. Nipponbare</strain>
    </source>
</reference>
<feature type="compositionally biased region" description="Basic residues" evidence="1">
    <location>
        <begin position="14"/>
        <end position="31"/>
    </location>
</feature>
<feature type="region of interest" description="Disordered" evidence="1">
    <location>
        <begin position="1"/>
        <end position="31"/>
    </location>
</feature>